<dbReference type="AlphaFoldDB" id="A0A6P4CFD7"/>
<dbReference type="KEGG" id="adu:107474995"/>
<name>A0A6P4CFD7_ARADU</name>
<dbReference type="GeneID" id="107474995"/>
<organism evidence="1 2">
    <name type="scientific">Arachis duranensis</name>
    <name type="common">Wild peanut</name>
    <dbReference type="NCBI Taxonomy" id="130453"/>
    <lineage>
        <taxon>Eukaryota</taxon>
        <taxon>Viridiplantae</taxon>
        <taxon>Streptophyta</taxon>
        <taxon>Embryophyta</taxon>
        <taxon>Tracheophyta</taxon>
        <taxon>Spermatophyta</taxon>
        <taxon>Magnoliopsida</taxon>
        <taxon>eudicotyledons</taxon>
        <taxon>Gunneridae</taxon>
        <taxon>Pentapetalae</taxon>
        <taxon>rosids</taxon>
        <taxon>fabids</taxon>
        <taxon>Fabales</taxon>
        <taxon>Fabaceae</taxon>
        <taxon>Papilionoideae</taxon>
        <taxon>50 kb inversion clade</taxon>
        <taxon>dalbergioids sensu lato</taxon>
        <taxon>Dalbergieae</taxon>
        <taxon>Pterocarpus clade</taxon>
        <taxon>Arachis</taxon>
    </lineage>
</organism>
<protein>
    <submittedName>
        <fullName evidence="2">Uncharacterized protein LOC107474995</fullName>
    </submittedName>
</protein>
<evidence type="ECO:0000313" key="1">
    <source>
        <dbReference type="Proteomes" id="UP000515211"/>
    </source>
</evidence>
<dbReference type="RefSeq" id="XP_015950124.1">
    <property type="nucleotide sequence ID" value="XM_016094638.1"/>
</dbReference>
<dbReference type="Proteomes" id="UP000515211">
    <property type="component" value="Chromosome 1"/>
</dbReference>
<evidence type="ECO:0000313" key="2">
    <source>
        <dbReference type="RefSeq" id="XP_015950124.1"/>
    </source>
</evidence>
<keyword evidence="1" id="KW-1185">Reference proteome</keyword>
<dbReference type="PANTHER" id="PTHR10492:SF74">
    <property type="entry name" value="ATP-DEPENDENT DNA HELICASE"/>
    <property type="match status" value="1"/>
</dbReference>
<reference evidence="2" key="2">
    <citation type="submission" date="2025-08" db="UniProtKB">
        <authorList>
            <consortium name="RefSeq"/>
        </authorList>
    </citation>
    <scope>IDENTIFICATION</scope>
    <source>
        <tissue evidence="2">Whole plant</tissue>
    </source>
</reference>
<sequence>MHPESKPRTVDDIDKVIKTEIPDKRENPKLYAAVEKYMVHGPCGHLNRKSQCMINGKCSKFFPKAFRDRTIIDEVGFPRYQRRDDGRTVSKKNIEVDNSFIVPYNPGLLLKFGCHINVEYTCQTSAIKYLFKYLHKGNDRVTAAFYQSNESQVDEIRNYYDCRYISACEAAWRLFGYPIQMKEPAVIRLPFHLPDDMPIVYKDTDTIQSVVETSFFKESMLIGWFKANEVHNDAKNLTYSEFLTKFVWNGEHHMWTHRKQGYAIGRISHIPPMNKEDYYLRLLLNIQKGCTSFSDLRTVNGVVYDSFKDACYALGLLQDDREFIDAISEAGTWHSATFLRRLFVVLLTSNNMSRPDFVWQKTWNFLSDDILYEQRRLLQMEDLIMSEVQIKDIALVKIEDLLQSNGKSLKEYCGMPYPLENLVSSLKDRIIMEELNFDVNTLANELGGYLERLTNE</sequence>
<proteinExistence type="predicted"/>
<dbReference type="PANTHER" id="PTHR10492">
    <property type="match status" value="1"/>
</dbReference>
<gene>
    <name evidence="2" type="primary">LOC107474995</name>
</gene>
<reference evidence="1" key="1">
    <citation type="journal article" date="2016" name="Nat. Genet.">
        <title>The genome sequences of Arachis duranensis and Arachis ipaensis, the diploid ancestors of cultivated peanut.</title>
        <authorList>
            <person name="Bertioli D.J."/>
            <person name="Cannon S.B."/>
            <person name="Froenicke L."/>
            <person name="Huang G."/>
            <person name="Farmer A.D."/>
            <person name="Cannon E.K."/>
            <person name="Liu X."/>
            <person name="Gao D."/>
            <person name="Clevenger J."/>
            <person name="Dash S."/>
            <person name="Ren L."/>
            <person name="Moretzsohn M.C."/>
            <person name="Shirasawa K."/>
            <person name="Huang W."/>
            <person name="Vidigal B."/>
            <person name="Abernathy B."/>
            <person name="Chu Y."/>
            <person name="Niederhuth C.E."/>
            <person name="Umale P."/>
            <person name="Araujo A.C."/>
            <person name="Kozik A."/>
            <person name="Kim K.D."/>
            <person name="Burow M.D."/>
            <person name="Varshney R.K."/>
            <person name="Wang X."/>
            <person name="Zhang X."/>
            <person name="Barkley N."/>
            <person name="Guimaraes P.M."/>
            <person name="Isobe S."/>
            <person name="Guo B."/>
            <person name="Liao B."/>
            <person name="Stalker H.T."/>
            <person name="Schmitz R.J."/>
            <person name="Scheffler B.E."/>
            <person name="Leal-Bertioli S.C."/>
            <person name="Xun X."/>
            <person name="Jackson S.A."/>
            <person name="Michelmore R."/>
            <person name="Ozias-Akins P."/>
        </authorList>
    </citation>
    <scope>NUCLEOTIDE SEQUENCE [LARGE SCALE GENOMIC DNA]</scope>
    <source>
        <strain evidence="1">cv. V14167</strain>
    </source>
</reference>
<dbReference type="OrthoDB" id="1428593at2759"/>
<accession>A0A6P4CFD7</accession>